<dbReference type="SUPFAM" id="SSF54928">
    <property type="entry name" value="RNA-binding domain, RBD"/>
    <property type="match status" value="2"/>
</dbReference>
<dbReference type="InterPro" id="IPR003954">
    <property type="entry name" value="RRM_euk-type"/>
</dbReference>
<protein>
    <submittedName>
        <fullName evidence="7">Splicing factor U2AF 65 kDa subunit</fullName>
    </submittedName>
</protein>
<evidence type="ECO:0000313" key="8">
    <source>
        <dbReference type="Proteomes" id="UP000094819"/>
    </source>
</evidence>
<feature type="compositionally biased region" description="Basic and acidic residues" evidence="5">
    <location>
        <begin position="17"/>
        <end position="110"/>
    </location>
</feature>
<evidence type="ECO:0000256" key="4">
    <source>
        <dbReference type="PROSITE-ProRule" id="PRU00176"/>
    </source>
</evidence>
<keyword evidence="8" id="KW-1185">Reference proteome</keyword>
<evidence type="ECO:0000313" key="7">
    <source>
        <dbReference type="EMBL" id="ODO06182.1"/>
    </source>
</evidence>
<reference evidence="7 8" key="1">
    <citation type="submission" date="2016-06" db="EMBL/GenBank/DDBJ databases">
        <title>Evolution of pathogenesis and genome organization in the Tremellales.</title>
        <authorList>
            <person name="Cuomo C."/>
            <person name="Litvintseva A."/>
            <person name="Heitman J."/>
            <person name="Chen Y."/>
            <person name="Sun S."/>
            <person name="Springer D."/>
            <person name="Dromer F."/>
            <person name="Young S."/>
            <person name="Zeng Q."/>
            <person name="Chapman S."/>
            <person name="Gujja S."/>
            <person name="Saif S."/>
            <person name="Birren B."/>
        </authorList>
    </citation>
    <scope>NUCLEOTIDE SEQUENCE [LARGE SCALE GENOMIC DNA]</scope>
    <source>
        <strain evidence="7 8">CBS 7118</strain>
    </source>
</reference>
<dbReference type="FunFam" id="3.30.70.330:FF:000074">
    <property type="entry name" value="U2 snRNP auxiliary factor large subunit"/>
    <property type="match status" value="1"/>
</dbReference>
<feature type="domain" description="RRM" evidence="6">
    <location>
        <begin position="488"/>
        <end position="598"/>
    </location>
</feature>
<feature type="compositionally biased region" description="Pro residues" evidence="5">
    <location>
        <begin position="604"/>
        <end position="630"/>
    </location>
</feature>
<proteinExistence type="predicted"/>
<dbReference type="GO" id="GO:0006397">
    <property type="term" value="P:mRNA processing"/>
    <property type="evidence" value="ECO:0007669"/>
    <property type="project" value="UniProtKB-KW"/>
</dbReference>
<dbReference type="GeneID" id="30190627"/>
<dbReference type="SMART" id="SM00360">
    <property type="entry name" value="RRM"/>
    <property type="match status" value="3"/>
</dbReference>
<feature type="domain" description="RRM" evidence="6">
    <location>
        <begin position="377"/>
        <end position="454"/>
    </location>
</feature>
<evidence type="ECO:0000256" key="1">
    <source>
        <dbReference type="ARBA" id="ARBA00022664"/>
    </source>
</evidence>
<sequence>MDAGYDALEQAASSYSKNRDRDDDSRSHRSSHRERDHDRDADRHSHRERDDRHRERSERDYGRSDRDRGDRDRGGDRRERDRDGRGYRDDRGSGRDGRDRYPPPGYDDRPPRRRRREEDDVGIAAEPMTTHRDRRPRYDEDPAASAAPMRSWSPPRDFRRGGGGGGRRDDDWRGGRGNDRRGGGGGGRFYEERRSPTPQGTLSLEERKEKLSRSLWDTAPEQFANVSAIEAKATGLFTYGPGRVPPPAHLGIPATFVAGSFPPSNPIRTNKRLYVGGINGEMTEKQIQDHYNKLCVEKKLVGEGEEAVIECQINNDKNFAFLEFSTPELVDSALEFDGVELDGHALSLKRPKDYAGIDPLLQTFNGVVNPSVADSPNKLFVGGIPTYLSDDQVMELLKSFGELRSFNLVKEGAGVSKGFAFAEYLDPEVTDMAIQGLHNFALGDRHLVVQRAAVGRTNGVNMPVPGSASFLSQIPQLLQNSADAPPSRVMLLLNMVTPEELYPDQEYAEILEDINDECSKYGEIEGVRIPRPVPKSKKWESTQDAQATADRVKQTDDEAGVGRVYVLYKDVEGAQKAMKALGGRQFAGRTILVASVSEEEFLGPAPPPPPPEDGAPAPAPDAPPPPPPPADLDAAADAALRDIMGGM</sequence>
<feature type="region of interest" description="Disordered" evidence="5">
    <location>
        <begin position="599"/>
        <end position="635"/>
    </location>
</feature>
<feature type="compositionally biased region" description="Basic and acidic residues" evidence="5">
    <location>
        <begin position="156"/>
        <end position="182"/>
    </location>
</feature>
<keyword evidence="1" id="KW-0507">mRNA processing</keyword>
<evidence type="ECO:0000256" key="2">
    <source>
        <dbReference type="ARBA" id="ARBA00022884"/>
    </source>
</evidence>
<dbReference type="CDD" id="cd12231">
    <property type="entry name" value="RRM2_U2AF65"/>
    <property type="match status" value="1"/>
</dbReference>
<dbReference type="Gene3D" id="3.30.70.330">
    <property type="match status" value="3"/>
</dbReference>
<evidence type="ECO:0000256" key="3">
    <source>
        <dbReference type="ARBA" id="ARBA00023187"/>
    </source>
</evidence>
<dbReference type="Proteomes" id="UP000094819">
    <property type="component" value="Unassembled WGS sequence"/>
</dbReference>
<feature type="domain" description="RRM" evidence="6">
    <location>
        <begin position="271"/>
        <end position="353"/>
    </location>
</feature>
<dbReference type="OrthoDB" id="10266058at2759"/>
<comment type="caution">
    <text evidence="7">The sequence shown here is derived from an EMBL/GenBank/DDBJ whole genome shotgun (WGS) entry which is preliminary data.</text>
</comment>
<dbReference type="Pfam" id="PF00076">
    <property type="entry name" value="RRM_1"/>
    <property type="match status" value="1"/>
</dbReference>
<dbReference type="GO" id="GO:0003723">
    <property type="term" value="F:RNA binding"/>
    <property type="evidence" value="ECO:0007669"/>
    <property type="project" value="UniProtKB-UniRule"/>
</dbReference>
<dbReference type="AlphaFoldDB" id="A0A1E3K1V9"/>
<dbReference type="PROSITE" id="PS50102">
    <property type="entry name" value="RRM"/>
    <property type="match status" value="3"/>
</dbReference>
<dbReference type="SMART" id="SM00361">
    <property type="entry name" value="RRM_1"/>
    <property type="match status" value="1"/>
</dbReference>
<accession>A0A1E3K1V9</accession>
<dbReference type="FunFam" id="3.30.70.330:FF:000605">
    <property type="entry name" value="Splicing factor U2AF 65 kDa subunit"/>
    <property type="match status" value="1"/>
</dbReference>
<keyword evidence="3" id="KW-0508">mRNA splicing</keyword>
<evidence type="ECO:0000259" key="6">
    <source>
        <dbReference type="PROSITE" id="PS50102"/>
    </source>
</evidence>
<dbReference type="PANTHER" id="PTHR23139">
    <property type="entry name" value="RNA-BINDING PROTEIN"/>
    <property type="match status" value="1"/>
</dbReference>
<name>A0A1E3K1V9_9TREE</name>
<dbReference type="InterPro" id="IPR000504">
    <property type="entry name" value="RRM_dom"/>
</dbReference>
<dbReference type="InterPro" id="IPR035979">
    <property type="entry name" value="RBD_domain_sf"/>
</dbReference>
<organism evidence="7 8">
    <name type="scientific">Cryptococcus wingfieldii CBS 7118</name>
    <dbReference type="NCBI Taxonomy" id="1295528"/>
    <lineage>
        <taxon>Eukaryota</taxon>
        <taxon>Fungi</taxon>
        <taxon>Dikarya</taxon>
        <taxon>Basidiomycota</taxon>
        <taxon>Agaricomycotina</taxon>
        <taxon>Tremellomycetes</taxon>
        <taxon>Tremellales</taxon>
        <taxon>Cryptococcaceae</taxon>
        <taxon>Cryptococcus</taxon>
    </lineage>
</organism>
<keyword evidence="2 4" id="KW-0694">RNA-binding</keyword>
<feature type="region of interest" description="Disordered" evidence="5">
    <location>
        <begin position="1"/>
        <end position="208"/>
    </location>
</feature>
<dbReference type="InterPro" id="IPR012677">
    <property type="entry name" value="Nucleotide-bd_a/b_plait_sf"/>
</dbReference>
<dbReference type="RefSeq" id="XP_019034282.1">
    <property type="nucleotide sequence ID" value="XM_019173577.1"/>
</dbReference>
<dbReference type="GO" id="GO:0008380">
    <property type="term" value="P:RNA splicing"/>
    <property type="evidence" value="ECO:0007669"/>
    <property type="project" value="UniProtKB-KW"/>
</dbReference>
<dbReference type="EMBL" id="AWGH01000003">
    <property type="protein sequence ID" value="ODO06182.1"/>
    <property type="molecule type" value="Genomic_DNA"/>
</dbReference>
<dbReference type="CDD" id="cd12232">
    <property type="entry name" value="RRM3_U2AF65"/>
    <property type="match status" value="1"/>
</dbReference>
<evidence type="ECO:0000256" key="5">
    <source>
        <dbReference type="SAM" id="MobiDB-lite"/>
    </source>
</evidence>
<gene>
    <name evidence="7" type="ORF">L198_01414</name>
</gene>
<feature type="region of interest" description="Disordered" evidence="5">
    <location>
        <begin position="532"/>
        <end position="556"/>
    </location>
</feature>